<evidence type="ECO:0000313" key="1">
    <source>
        <dbReference type="EMBL" id="CAR63248.1"/>
    </source>
</evidence>
<dbReference type="EMBL" id="FM207411">
    <property type="protein sequence ID" value="CAR63248.1"/>
    <property type="molecule type" value="Genomic_DNA"/>
</dbReference>
<keyword evidence="2" id="KW-1185">Reference proteome</keyword>
<gene>
    <name evidence="1" type="ORF">SRSM4_051</name>
</gene>
<organism evidence="1 2">
    <name type="scientific">Synechococcus phage S-RSM4</name>
    <dbReference type="NCBI Taxonomy" id="555387"/>
    <lineage>
        <taxon>Viruses</taxon>
        <taxon>Duplodnaviria</taxon>
        <taxon>Heunggongvirae</taxon>
        <taxon>Uroviricota</taxon>
        <taxon>Caudoviricetes</taxon>
        <taxon>Pantevenvirales</taxon>
        <taxon>Kyanoviridae</taxon>
        <taxon>Gibbetvirus</taxon>
        <taxon>Gibbetvirus rsm4</taxon>
    </lineage>
</organism>
<dbReference type="OrthoDB" id="25242at10239"/>
<dbReference type="Proteomes" id="UP000001515">
    <property type="component" value="Segment"/>
</dbReference>
<dbReference type="GeneID" id="8303294"/>
<proteinExistence type="predicted"/>
<dbReference type="RefSeq" id="YP_003097285.1">
    <property type="nucleotide sequence ID" value="NC_013085.1"/>
</dbReference>
<dbReference type="KEGG" id="vg:8303294"/>
<protein>
    <submittedName>
        <fullName evidence="1">Hypothetical cyanophage protein</fullName>
    </submittedName>
</protein>
<sequence length="66" mass="7248">MTNDFGTGWRVKALADPTFELSQKEVNLLGEGPKSLAQAWHLQALKIRFLTHGMGTGTMESTSGRE</sequence>
<evidence type="ECO:0000313" key="2">
    <source>
        <dbReference type="Proteomes" id="UP000001515"/>
    </source>
</evidence>
<name>C7BV19_9CAUD</name>
<accession>C7BV19</accession>
<reference evidence="1 2" key="1">
    <citation type="journal article" date="2009" name="Environ. Microbiol.">
        <title>Comparative genomics of marine cyanomyoviruses reveals the widespread occurrence of Synechococcus host genes localized to a hyperplastic region: implications for mechanisms of cyanophage evolution.</title>
        <authorList>
            <person name="Millard A.D."/>
            <person name="Zwirglmaier K."/>
            <person name="Downey M.J."/>
            <person name="Mann N.H."/>
            <person name="Scanlan D.J."/>
        </authorList>
    </citation>
    <scope>NUCLEOTIDE SEQUENCE</scope>
</reference>